<accession>A0A226EY91</accession>
<feature type="coiled-coil region" evidence="4">
    <location>
        <begin position="123"/>
        <end position="171"/>
    </location>
</feature>
<dbReference type="GO" id="GO:0060294">
    <property type="term" value="P:cilium movement involved in cell motility"/>
    <property type="evidence" value="ECO:0007669"/>
    <property type="project" value="UniProtKB-UniRule"/>
</dbReference>
<gene>
    <name evidence="5" type="ORF">Fcan01_02404</name>
</gene>
<sequence>VSPGEWRINNHQLTSGAEYAHNAAIMMRTEAQGCIEEAEKEQVRRLTDTNKDIDDRLKDIDTWVNNEKDELKFNVNQAHELLELKERLEVMMKNIETPLEISQENVLARESRQGAELVHDAVEESLLKEIETMRRNQDKLMDEMNRLNQQLTRLRAARHEIEMDIRNKEDARKTDECVRLLSKLSNEIGGTEVINGLLTNSSPTTWILNSQNLIQKSVEERNMSQVLYTEVIRTMLGCADETFNVWYETNSSFNTRVSEIITAKQQLEKQLVKITQDIESVNKHMIKVKNALDEKLPQLKLATARLDKRKQRPGIELCHDKVMLALYREIYALKHAVDMLSSKLHDLVLKITSLNKNKNK</sequence>
<reference evidence="5 6" key="1">
    <citation type="submission" date="2015-12" db="EMBL/GenBank/DDBJ databases">
        <title>The genome of Folsomia candida.</title>
        <authorList>
            <person name="Faddeeva A."/>
            <person name="Derks M.F."/>
            <person name="Anvar Y."/>
            <person name="Smit S."/>
            <person name="Van Straalen N."/>
            <person name="Roelofs D."/>
        </authorList>
    </citation>
    <scope>NUCLEOTIDE SEQUENCE [LARGE SCALE GENOMIC DNA]</scope>
    <source>
        <strain evidence="5 6">VU population</strain>
        <tissue evidence="5">Whole body</tissue>
    </source>
</reference>
<evidence type="ECO:0000256" key="3">
    <source>
        <dbReference type="RuleBase" id="RU367040"/>
    </source>
</evidence>
<dbReference type="InterPro" id="IPR000435">
    <property type="entry name" value="Tektins"/>
</dbReference>
<keyword evidence="3" id="KW-0282">Flagellum</keyword>
<dbReference type="GO" id="GO:0005634">
    <property type="term" value="C:nucleus"/>
    <property type="evidence" value="ECO:0007669"/>
    <property type="project" value="TreeGrafter"/>
</dbReference>
<dbReference type="PANTHER" id="PTHR19960">
    <property type="entry name" value="TEKTIN"/>
    <property type="match status" value="1"/>
</dbReference>
<dbReference type="PANTHER" id="PTHR19960:SF11">
    <property type="entry name" value="TEKTIN"/>
    <property type="match status" value="1"/>
</dbReference>
<keyword evidence="3" id="KW-0969">Cilium</keyword>
<evidence type="ECO:0000256" key="4">
    <source>
        <dbReference type="SAM" id="Coils"/>
    </source>
</evidence>
<keyword evidence="2" id="KW-0963">Cytoplasm</keyword>
<evidence type="ECO:0000256" key="2">
    <source>
        <dbReference type="ARBA" id="ARBA00022490"/>
    </source>
</evidence>
<name>A0A226EY91_FOLCA</name>
<keyword evidence="6" id="KW-1185">Reference proteome</keyword>
<dbReference type="AlphaFoldDB" id="A0A226EY91"/>
<keyword evidence="4" id="KW-0175">Coiled coil</keyword>
<dbReference type="GO" id="GO:0060271">
    <property type="term" value="P:cilium assembly"/>
    <property type="evidence" value="ECO:0007669"/>
    <property type="project" value="UniProtKB-UniRule"/>
</dbReference>
<comment type="subcellular location">
    <subcellularLocation>
        <location evidence="3">Cytoplasm</location>
        <location evidence="3">Cytoskeleton</location>
        <location evidence="3">Cilium axoneme</location>
    </subcellularLocation>
</comment>
<dbReference type="InterPro" id="IPR048256">
    <property type="entry name" value="Tektin-like"/>
</dbReference>
<dbReference type="GO" id="GO:0015630">
    <property type="term" value="C:microtubule cytoskeleton"/>
    <property type="evidence" value="ECO:0007669"/>
    <property type="project" value="UniProtKB-UniRule"/>
</dbReference>
<dbReference type="OMA" id="NPIHASQ"/>
<dbReference type="EMBL" id="LNIX01000001">
    <property type="protein sequence ID" value="OXA61576.1"/>
    <property type="molecule type" value="Genomic_DNA"/>
</dbReference>
<evidence type="ECO:0000313" key="6">
    <source>
        <dbReference type="Proteomes" id="UP000198287"/>
    </source>
</evidence>
<comment type="caution">
    <text evidence="5">The sequence shown here is derived from an EMBL/GenBank/DDBJ whole genome shotgun (WGS) entry which is preliminary data.</text>
</comment>
<dbReference type="Pfam" id="PF03148">
    <property type="entry name" value="Tektin"/>
    <property type="match status" value="1"/>
</dbReference>
<dbReference type="STRING" id="158441.A0A226EY91"/>
<evidence type="ECO:0000256" key="1">
    <source>
        <dbReference type="ARBA" id="ARBA00007209"/>
    </source>
</evidence>
<dbReference type="GO" id="GO:0005930">
    <property type="term" value="C:axoneme"/>
    <property type="evidence" value="ECO:0007669"/>
    <property type="project" value="UniProtKB-SubCell"/>
</dbReference>
<organism evidence="5 6">
    <name type="scientific">Folsomia candida</name>
    <name type="common">Springtail</name>
    <dbReference type="NCBI Taxonomy" id="158441"/>
    <lineage>
        <taxon>Eukaryota</taxon>
        <taxon>Metazoa</taxon>
        <taxon>Ecdysozoa</taxon>
        <taxon>Arthropoda</taxon>
        <taxon>Hexapoda</taxon>
        <taxon>Collembola</taxon>
        <taxon>Entomobryomorpha</taxon>
        <taxon>Isotomoidea</taxon>
        <taxon>Isotomidae</taxon>
        <taxon>Proisotominae</taxon>
        <taxon>Folsomia</taxon>
    </lineage>
</organism>
<proteinExistence type="inferred from homology"/>
<comment type="similarity">
    <text evidence="1 3">Belongs to the tektin family.</text>
</comment>
<dbReference type="Proteomes" id="UP000198287">
    <property type="component" value="Unassembled WGS sequence"/>
</dbReference>
<feature type="non-terminal residue" evidence="5">
    <location>
        <position position="1"/>
    </location>
</feature>
<dbReference type="OrthoDB" id="9886517at2759"/>
<evidence type="ECO:0000313" key="5">
    <source>
        <dbReference type="EMBL" id="OXA61576.1"/>
    </source>
</evidence>
<protein>
    <recommendedName>
        <fullName evidence="3">Tektin</fullName>
    </recommendedName>
</protein>
<keyword evidence="3" id="KW-0966">Cell projection</keyword>